<gene>
    <name evidence="12" type="ORF">J437_LFUL001782</name>
</gene>
<keyword evidence="4" id="KW-0540">Nuclease</keyword>
<evidence type="ECO:0000256" key="10">
    <source>
        <dbReference type="ARBA" id="ARBA00023242"/>
    </source>
</evidence>
<proteinExistence type="predicted"/>
<dbReference type="GO" id="GO:0070260">
    <property type="term" value="F:5'-tyrosyl-DNA phosphodiesterase activity"/>
    <property type="evidence" value="ECO:0007669"/>
    <property type="project" value="TreeGrafter"/>
</dbReference>
<dbReference type="PANTHER" id="PTHR15822:SF4">
    <property type="entry name" value="TYROSYL-DNA PHOSPHODIESTERASE 2"/>
    <property type="match status" value="1"/>
</dbReference>
<sequence>MELQSSAKEEDFENLSAEKCQALVEKFAEITETDEACAQFYLQDRQWNLERSVSDYFEAANTSRASTSSHFEISNAGQELLNALGPGYELTTEPPPRFYFVSWNIDGLQHKNLKIRTKAELIPETIDYIEEKLPEYHVISGRMGEEDYFSGVLLLRFTVQYESHKIIPHETSHMKRNLLCVKACIGDTKFELVNSHLESTKDYKVERIKQLQTAFKYIKSHSLDRTAIFAGDLNLRDKEVDLAGGVPSGVDDLWEVCGSRPEARYTWDTKRNSNAQQLIAGTGAGYKGFWPRMRFDRGYIRYSPKRNVVPRHFGLLGIQKVAGIQSFPSDHWGIRTWFDIRRPEDVKVKREWTESDFESDDESSTKKARDLIPLTIEYIEDKLPQYHVISGRIRKERSFTAILLLRSTVQHEFHKIFPHKTSRMKRNLLCVKASIGEIKLELVNTHLETGRENSEERINQLRAAFSYIKSNSMDRTAIFAGDLNLRDKEVQLSGGVPLGVDDLWEVCGSRANMQYTWDTQNNSNAKKMILKVMGCQGFWARMRFDRGYIRYSPQRDVIPKEFSLIGKHKIKGTGRRNVFPSDHWGIKILFEIRREEDSKEPKGNETLETGTSSS</sequence>
<evidence type="ECO:0000256" key="8">
    <source>
        <dbReference type="ARBA" id="ARBA00022842"/>
    </source>
</evidence>
<feature type="domain" description="UBA-like" evidence="11">
    <location>
        <begin position="19"/>
        <end position="61"/>
    </location>
</feature>
<evidence type="ECO:0000259" key="11">
    <source>
        <dbReference type="Pfam" id="PF22566"/>
    </source>
</evidence>
<dbReference type="OrthoDB" id="9975959at2759"/>
<evidence type="ECO:0000256" key="3">
    <source>
        <dbReference type="ARBA" id="ARBA00004123"/>
    </source>
</evidence>
<dbReference type="AlphaFoldDB" id="A0A8K0NWA0"/>
<organism evidence="12 13">
    <name type="scientific">Ladona fulva</name>
    <name type="common">Scarce chaser dragonfly</name>
    <name type="synonym">Libellula fulva</name>
    <dbReference type="NCBI Taxonomy" id="123851"/>
    <lineage>
        <taxon>Eukaryota</taxon>
        <taxon>Metazoa</taxon>
        <taxon>Ecdysozoa</taxon>
        <taxon>Arthropoda</taxon>
        <taxon>Hexapoda</taxon>
        <taxon>Insecta</taxon>
        <taxon>Pterygota</taxon>
        <taxon>Palaeoptera</taxon>
        <taxon>Odonata</taxon>
        <taxon>Epiprocta</taxon>
        <taxon>Anisoptera</taxon>
        <taxon>Libelluloidea</taxon>
        <taxon>Libellulidae</taxon>
        <taxon>Ladona</taxon>
    </lineage>
</organism>
<accession>A0A8K0NWA0</accession>
<dbReference type="Gene3D" id="1.10.8.10">
    <property type="entry name" value="DNA helicase RuvA subunit, C-terminal domain"/>
    <property type="match status" value="1"/>
</dbReference>
<comment type="caution">
    <text evidence="12">The sequence shown here is derived from an EMBL/GenBank/DDBJ whole genome shotgun (WGS) entry which is preliminary data.</text>
</comment>
<evidence type="ECO:0000256" key="9">
    <source>
        <dbReference type="ARBA" id="ARBA00023204"/>
    </source>
</evidence>
<dbReference type="InterPro" id="IPR051547">
    <property type="entry name" value="TDP2-like"/>
</dbReference>
<keyword evidence="10" id="KW-0539">Nucleus</keyword>
<dbReference type="SUPFAM" id="SSF56219">
    <property type="entry name" value="DNase I-like"/>
    <property type="match status" value="2"/>
</dbReference>
<keyword evidence="7" id="KW-0378">Hydrolase</keyword>
<reference evidence="12" key="1">
    <citation type="submission" date="2013-04" db="EMBL/GenBank/DDBJ databases">
        <authorList>
            <person name="Qu J."/>
            <person name="Murali S.C."/>
            <person name="Bandaranaike D."/>
            <person name="Bellair M."/>
            <person name="Blankenburg K."/>
            <person name="Chao H."/>
            <person name="Dinh H."/>
            <person name="Doddapaneni H."/>
            <person name="Downs B."/>
            <person name="Dugan-Rocha S."/>
            <person name="Elkadiri S."/>
            <person name="Gnanaolivu R.D."/>
            <person name="Hernandez B."/>
            <person name="Javaid M."/>
            <person name="Jayaseelan J.C."/>
            <person name="Lee S."/>
            <person name="Li M."/>
            <person name="Ming W."/>
            <person name="Munidasa M."/>
            <person name="Muniz J."/>
            <person name="Nguyen L."/>
            <person name="Ongeri F."/>
            <person name="Osuji N."/>
            <person name="Pu L.-L."/>
            <person name="Puazo M."/>
            <person name="Qu C."/>
            <person name="Quiroz J."/>
            <person name="Raj R."/>
            <person name="Weissenberger G."/>
            <person name="Xin Y."/>
            <person name="Zou X."/>
            <person name="Han Y."/>
            <person name="Richards S."/>
            <person name="Worley K."/>
            <person name="Muzny D."/>
            <person name="Gibbs R."/>
        </authorList>
    </citation>
    <scope>NUCLEOTIDE SEQUENCE</scope>
    <source>
        <strain evidence="12">Sampled in the wild</strain>
    </source>
</reference>
<evidence type="ECO:0000256" key="6">
    <source>
        <dbReference type="ARBA" id="ARBA00022763"/>
    </source>
</evidence>
<comment type="cofactor">
    <cofactor evidence="2">
        <name>Mg(2+)</name>
        <dbReference type="ChEBI" id="CHEBI:18420"/>
    </cofactor>
</comment>
<keyword evidence="9" id="KW-0234">DNA repair</keyword>
<evidence type="ECO:0000256" key="7">
    <source>
        <dbReference type="ARBA" id="ARBA00022801"/>
    </source>
</evidence>
<dbReference type="PANTHER" id="PTHR15822">
    <property type="entry name" value="TRAF AND TNF RECEPTOR-ASSOCIATED PROTEIN"/>
    <property type="match status" value="1"/>
</dbReference>
<dbReference type="CDD" id="cd14672">
    <property type="entry name" value="UBA_ceTYDP2_like"/>
    <property type="match status" value="1"/>
</dbReference>
<reference evidence="12" key="2">
    <citation type="submission" date="2017-10" db="EMBL/GenBank/DDBJ databases">
        <title>Ladona fulva Genome sequencing and assembly.</title>
        <authorList>
            <person name="Murali S."/>
            <person name="Richards S."/>
            <person name="Bandaranaike D."/>
            <person name="Bellair M."/>
            <person name="Blankenburg K."/>
            <person name="Chao H."/>
            <person name="Dinh H."/>
            <person name="Doddapaneni H."/>
            <person name="Dugan-Rocha S."/>
            <person name="Elkadiri S."/>
            <person name="Gnanaolivu R."/>
            <person name="Hernandez B."/>
            <person name="Skinner E."/>
            <person name="Javaid M."/>
            <person name="Lee S."/>
            <person name="Li M."/>
            <person name="Ming W."/>
            <person name="Munidasa M."/>
            <person name="Muniz J."/>
            <person name="Nguyen L."/>
            <person name="Hughes D."/>
            <person name="Osuji N."/>
            <person name="Pu L.-L."/>
            <person name="Puazo M."/>
            <person name="Qu C."/>
            <person name="Quiroz J."/>
            <person name="Raj R."/>
            <person name="Weissenberger G."/>
            <person name="Xin Y."/>
            <person name="Zou X."/>
            <person name="Han Y."/>
            <person name="Worley K."/>
            <person name="Muzny D."/>
            <person name="Gibbs R."/>
        </authorList>
    </citation>
    <scope>NUCLEOTIDE SEQUENCE</scope>
    <source>
        <strain evidence="12">Sampled in the wild</strain>
    </source>
</reference>
<dbReference type="InterPro" id="IPR009060">
    <property type="entry name" value="UBA-like_sf"/>
</dbReference>
<dbReference type="SUPFAM" id="SSF46934">
    <property type="entry name" value="UBA-like"/>
    <property type="match status" value="1"/>
</dbReference>
<dbReference type="EMBL" id="KZ308184">
    <property type="protein sequence ID" value="KAG8224088.1"/>
    <property type="molecule type" value="Genomic_DNA"/>
</dbReference>
<keyword evidence="8" id="KW-0460">Magnesium</keyword>
<evidence type="ECO:0000313" key="13">
    <source>
        <dbReference type="Proteomes" id="UP000792457"/>
    </source>
</evidence>
<dbReference type="GO" id="GO:0006302">
    <property type="term" value="P:double-strand break repair"/>
    <property type="evidence" value="ECO:0007669"/>
    <property type="project" value="TreeGrafter"/>
</dbReference>
<evidence type="ECO:0000256" key="5">
    <source>
        <dbReference type="ARBA" id="ARBA00022723"/>
    </source>
</evidence>
<keyword evidence="5" id="KW-0479">Metal-binding</keyword>
<dbReference type="Gene3D" id="3.60.10.10">
    <property type="entry name" value="Endonuclease/exonuclease/phosphatase"/>
    <property type="match status" value="2"/>
</dbReference>
<evidence type="ECO:0000256" key="2">
    <source>
        <dbReference type="ARBA" id="ARBA00001946"/>
    </source>
</evidence>
<keyword evidence="13" id="KW-1185">Reference proteome</keyword>
<dbReference type="GO" id="GO:0016605">
    <property type="term" value="C:PML body"/>
    <property type="evidence" value="ECO:0007669"/>
    <property type="project" value="TreeGrafter"/>
</dbReference>
<dbReference type="GO" id="GO:0004518">
    <property type="term" value="F:nuclease activity"/>
    <property type="evidence" value="ECO:0007669"/>
    <property type="project" value="UniProtKB-KW"/>
</dbReference>
<dbReference type="Pfam" id="PF22566">
    <property type="entry name" value="UBA_8"/>
    <property type="match status" value="1"/>
</dbReference>
<dbReference type="GO" id="GO:0005737">
    <property type="term" value="C:cytoplasm"/>
    <property type="evidence" value="ECO:0007669"/>
    <property type="project" value="TreeGrafter"/>
</dbReference>
<evidence type="ECO:0000256" key="4">
    <source>
        <dbReference type="ARBA" id="ARBA00022722"/>
    </source>
</evidence>
<dbReference type="InterPro" id="IPR054109">
    <property type="entry name" value="UBA_8"/>
</dbReference>
<comment type="subcellular location">
    <subcellularLocation>
        <location evidence="3">Nucleus</location>
    </subcellularLocation>
</comment>
<dbReference type="GO" id="GO:0003697">
    <property type="term" value="F:single-stranded DNA binding"/>
    <property type="evidence" value="ECO:0007669"/>
    <property type="project" value="TreeGrafter"/>
</dbReference>
<comment type="cofactor">
    <cofactor evidence="1">
        <name>Mn(2+)</name>
        <dbReference type="ChEBI" id="CHEBI:29035"/>
    </cofactor>
</comment>
<evidence type="ECO:0000313" key="12">
    <source>
        <dbReference type="EMBL" id="KAG8224088.1"/>
    </source>
</evidence>
<dbReference type="InterPro" id="IPR036691">
    <property type="entry name" value="Endo/exonu/phosph_ase_sf"/>
</dbReference>
<keyword evidence="6" id="KW-0227">DNA damage</keyword>
<evidence type="ECO:0000256" key="1">
    <source>
        <dbReference type="ARBA" id="ARBA00001936"/>
    </source>
</evidence>
<dbReference type="CDD" id="cd09080">
    <property type="entry name" value="TDP2"/>
    <property type="match status" value="2"/>
</dbReference>
<dbReference type="GO" id="GO:0046872">
    <property type="term" value="F:metal ion binding"/>
    <property type="evidence" value="ECO:0007669"/>
    <property type="project" value="UniProtKB-KW"/>
</dbReference>
<protein>
    <recommendedName>
        <fullName evidence="11">UBA-like domain-containing protein</fullName>
    </recommendedName>
</protein>
<dbReference type="Proteomes" id="UP000792457">
    <property type="component" value="Unassembled WGS sequence"/>
</dbReference>
<name>A0A8K0NWA0_LADFU</name>